<dbReference type="Pfam" id="PF09376">
    <property type="entry name" value="NurA"/>
    <property type="match status" value="1"/>
</dbReference>
<dbReference type="AlphaFoldDB" id="A0A1M5S528"/>
<dbReference type="STRING" id="1120995.SAMN02745245_01117"/>
<keyword evidence="3" id="KW-1185">Reference proteome</keyword>
<evidence type="ECO:0000313" key="2">
    <source>
        <dbReference type="EMBL" id="SHH33545.1"/>
    </source>
</evidence>
<feature type="domain" description="NurA" evidence="1">
    <location>
        <begin position="57"/>
        <end position="280"/>
    </location>
</feature>
<name>A0A1M5S528_9FIRM</name>
<dbReference type="Proteomes" id="UP000184032">
    <property type="component" value="Unassembled WGS sequence"/>
</dbReference>
<reference evidence="2 3" key="1">
    <citation type="submission" date="2016-11" db="EMBL/GenBank/DDBJ databases">
        <authorList>
            <person name="Jaros S."/>
            <person name="Januszkiewicz K."/>
            <person name="Wedrychowicz H."/>
        </authorList>
    </citation>
    <scope>NUCLEOTIDE SEQUENCE [LARGE SCALE GENOMIC DNA]</scope>
    <source>
        <strain evidence="2 3">DSM 21120</strain>
    </source>
</reference>
<evidence type="ECO:0000259" key="1">
    <source>
        <dbReference type="SMART" id="SM00933"/>
    </source>
</evidence>
<dbReference type="SMART" id="SM00933">
    <property type="entry name" value="NurA"/>
    <property type="match status" value="1"/>
</dbReference>
<dbReference type="EMBL" id="FQXI01000006">
    <property type="protein sequence ID" value="SHH33545.1"/>
    <property type="molecule type" value="Genomic_DNA"/>
</dbReference>
<evidence type="ECO:0000313" key="3">
    <source>
        <dbReference type="Proteomes" id="UP000184032"/>
    </source>
</evidence>
<dbReference type="RefSeq" id="WP_073184542.1">
    <property type="nucleotide sequence ID" value="NZ_FQXI01000006.1"/>
</dbReference>
<accession>A0A1M5S528</accession>
<proteinExistence type="predicted"/>
<dbReference type="InterPro" id="IPR018977">
    <property type="entry name" value="NurA_domain"/>
</dbReference>
<organism evidence="2 3">
    <name type="scientific">Anaerosphaera aminiphila DSM 21120</name>
    <dbReference type="NCBI Taxonomy" id="1120995"/>
    <lineage>
        <taxon>Bacteria</taxon>
        <taxon>Bacillati</taxon>
        <taxon>Bacillota</taxon>
        <taxon>Tissierellia</taxon>
        <taxon>Tissierellales</taxon>
        <taxon>Peptoniphilaceae</taxon>
        <taxon>Anaerosphaera</taxon>
    </lineage>
</organism>
<gene>
    <name evidence="2" type="ORF">SAMN02745245_01117</name>
</gene>
<dbReference type="OrthoDB" id="2986419at2"/>
<protein>
    <submittedName>
        <fullName evidence="2">NurA domain-containing protein</fullName>
    </submittedName>
</protein>
<sequence length="311" mass="35744">MIEDIQREIENVNNLLKNKYRDFFSLGNEEFKDKILNKVGLFSKLKKLEEAQLKSFGVVVGVDGSTNRMGGAYPHYIDLFQALAKPTVGEDLYLNECNTPMLDNLNKGSEFEVEKKNKMLAQIELDAAINAIDRQKPSLIMMDGGLVRYILEDNDRFKELSEKCEERGIILIGVIEDTKTNIISRANSIDNSYFDRELLYGRLEIGELLEVHDAYNKKFEFGISSAFLRTSSLASAIGLDILSSQKNYLKDVANLVYTLTPFNSRGIPLWLDIVDKEVRITDSLIKMMLEEYLDRDIYERFFVSERDRRSL</sequence>